<reference evidence="3" key="1">
    <citation type="submission" date="2017-02" db="EMBL/GenBank/DDBJ databases">
        <authorList>
            <person name="Dridi B."/>
        </authorList>
    </citation>
    <scope>NUCLEOTIDE SEQUENCE [LARGE SCALE GENOMIC DNA]</scope>
    <source>
        <strain evidence="3">EB411</strain>
    </source>
</reference>
<name>A0A1R4JT76_9MICO</name>
<sequence length="277" mass="29703">MLRAPRHQEREDSMTQLHVETGSRRLDGEAGVVAELSWAAATDTGRRREVNQDAFLASYPLFVVADGMGGHEAGDIASAAVVRRLSEAVQNPRPVDRDAVTDALDQAVEDMELEIGQSDVGTGTTVTGILADTSPVQPAGVSWTVFNVGDSRVYRLVGEELSQMTLDHSVVQELLSIGAITPEEAEHHPHSNVITRAVGFSGESVPDYSDAVPERASRWLICSDGLTKELTDYGLRHFLLAAESPEQAVVALMGAALENGGRDNVSVVVLDEMVTSD</sequence>
<evidence type="ECO:0000313" key="3">
    <source>
        <dbReference type="Proteomes" id="UP000196778"/>
    </source>
</evidence>
<evidence type="ECO:0000259" key="1">
    <source>
        <dbReference type="PROSITE" id="PS51746"/>
    </source>
</evidence>
<dbReference type="SMART" id="SM00331">
    <property type="entry name" value="PP2C_SIG"/>
    <property type="match status" value="1"/>
</dbReference>
<keyword evidence="3" id="KW-1185">Reference proteome</keyword>
<dbReference type="AlphaFoldDB" id="A0A1R4JT76"/>
<dbReference type="CDD" id="cd00143">
    <property type="entry name" value="PP2Cc"/>
    <property type="match status" value="1"/>
</dbReference>
<dbReference type="Gene3D" id="3.60.40.10">
    <property type="entry name" value="PPM-type phosphatase domain"/>
    <property type="match status" value="1"/>
</dbReference>
<gene>
    <name evidence="2" type="ORF">FM119_09465</name>
</gene>
<accession>A0A1R4JT76</accession>
<evidence type="ECO:0000313" key="2">
    <source>
        <dbReference type="EMBL" id="SJN35471.1"/>
    </source>
</evidence>
<dbReference type="SMART" id="SM00332">
    <property type="entry name" value="PP2Cc"/>
    <property type="match status" value="1"/>
</dbReference>
<dbReference type="InterPro" id="IPR036457">
    <property type="entry name" value="PPM-type-like_dom_sf"/>
</dbReference>
<dbReference type="InterPro" id="IPR001932">
    <property type="entry name" value="PPM-type_phosphatase-like_dom"/>
</dbReference>
<dbReference type="Proteomes" id="UP000196778">
    <property type="component" value="Unassembled WGS sequence"/>
</dbReference>
<protein>
    <submittedName>
        <fullName evidence="2">Protein serine/threonine phosphatase PrpC, regulation of stationary phase</fullName>
    </submittedName>
</protein>
<dbReference type="GO" id="GO:0004722">
    <property type="term" value="F:protein serine/threonine phosphatase activity"/>
    <property type="evidence" value="ECO:0007669"/>
    <property type="project" value="InterPro"/>
</dbReference>
<dbReference type="InterPro" id="IPR015655">
    <property type="entry name" value="PP2C"/>
</dbReference>
<dbReference type="PROSITE" id="PS51746">
    <property type="entry name" value="PPM_2"/>
    <property type="match status" value="1"/>
</dbReference>
<organism evidence="2 3">
    <name type="scientific">Mycetocola reblochoni REB411</name>
    <dbReference type="NCBI Taxonomy" id="1255698"/>
    <lineage>
        <taxon>Bacteria</taxon>
        <taxon>Bacillati</taxon>
        <taxon>Actinomycetota</taxon>
        <taxon>Actinomycetes</taxon>
        <taxon>Micrococcales</taxon>
        <taxon>Microbacteriaceae</taxon>
        <taxon>Mycetocola</taxon>
    </lineage>
</organism>
<dbReference type="PANTHER" id="PTHR47992">
    <property type="entry name" value="PROTEIN PHOSPHATASE"/>
    <property type="match status" value="1"/>
</dbReference>
<proteinExistence type="predicted"/>
<dbReference type="EMBL" id="FUKR01000053">
    <property type="protein sequence ID" value="SJN35471.1"/>
    <property type="molecule type" value="Genomic_DNA"/>
</dbReference>
<dbReference type="SUPFAM" id="SSF81606">
    <property type="entry name" value="PP2C-like"/>
    <property type="match status" value="1"/>
</dbReference>
<feature type="domain" description="PPM-type phosphatase" evidence="1">
    <location>
        <begin position="37"/>
        <end position="272"/>
    </location>
</feature>
<dbReference type="Pfam" id="PF13672">
    <property type="entry name" value="PP2C_2"/>
    <property type="match status" value="1"/>
</dbReference>